<dbReference type="CDD" id="cd00093">
    <property type="entry name" value="HTH_XRE"/>
    <property type="match status" value="1"/>
</dbReference>
<dbReference type="RefSeq" id="WP_228881982.1">
    <property type="nucleotide sequence ID" value="NZ_CABIIK010000042.1"/>
</dbReference>
<sequence>MNLVHTKRLKEEREKKGYSYADMSKLLGYKSPSTYMYIEKGKTIPKLDVIIAISKLFNKPTDYFFKI</sequence>
<evidence type="ECO:0000313" key="3">
    <source>
        <dbReference type="Proteomes" id="UP001163550"/>
    </source>
</evidence>
<accession>A0ABY6HIM7</accession>
<gene>
    <name evidence="2" type="ORF">LNN31_08145</name>
</gene>
<proteinExistence type="predicted"/>
<dbReference type="InterPro" id="IPR010982">
    <property type="entry name" value="Lambda_DNA-bd_dom_sf"/>
</dbReference>
<organism evidence="2 3">
    <name type="scientific">Acetobacterium wieringae</name>
    <dbReference type="NCBI Taxonomy" id="52694"/>
    <lineage>
        <taxon>Bacteria</taxon>
        <taxon>Bacillati</taxon>
        <taxon>Bacillota</taxon>
        <taxon>Clostridia</taxon>
        <taxon>Eubacteriales</taxon>
        <taxon>Eubacteriaceae</taxon>
        <taxon>Acetobacterium</taxon>
    </lineage>
</organism>
<evidence type="ECO:0000259" key="1">
    <source>
        <dbReference type="PROSITE" id="PS50943"/>
    </source>
</evidence>
<protein>
    <submittedName>
        <fullName evidence="2">Helix-turn-helix transcriptional regulator</fullName>
    </submittedName>
</protein>
<reference evidence="2" key="1">
    <citation type="submission" date="2021-11" db="EMBL/GenBank/DDBJ databases">
        <title>Isoprene-degrading acetogen.</title>
        <authorList>
            <person name="Yang Y."/>
            <person name="Jin H."/>
            <person name="Yan J."/>
        </authorList>
    </citation>
    <scope>NUCLEOTIDE SEQUENCE</scope>
    <source>
        <strain evidence="2">Berkeley</strain>
    </source>
</reference>
<dbReference type="Proteomes" id="UP001163550">
    <property type="component" value="Chromosome"/>
</dbReference>
<dbReference type="Gene3D" id="1.10.260.40">
    <property type="entry name" value="lambda repressor-like DNA-binding domains"/>
    <property type="match status" value="1"/>
</dbReference>
<dbReference type="SMART" id="SM00530">
    <property type="entry name" value="HTH_XRE"/>
    <property type="match status" value="1"/>
</dbReference>
<name>A0ABY6HIM7_9FIRM</name>
<dbReference type="PROSITE" id="PS50943">
    <property type="entry name" value="HTH_CROC1"/>
    <property type="match status" value="1"/>
</dbReference>
<dbReference type="SUPFAM" id="SSF47413">
    <property type="entry name" value="lambda repressor-like DNA-binding domains"/>
    <property type="match status" value="1"/>
</dbReference>
<dbReference type="InterPro" id="IPR001387">
    <property type="entry name" value="Cro/C1-type_HTH"/>
</dbReference>
<keyword evidence="3" id="KW-1185">Reference proteome</keyword>
<evidence type="ECO:0000313" key="2">
    <source>
        <dbReference type="EMBL" id="UYO64379.1"/>
    </source>
</evidence>
<feature type="domain" description="HTH cro/C1-type" evidence="1">
    <location>
        <begin position="9"/>
        <end position="64"/>
    </location>
</feature>
<dbReference type="Pfam" id="PF01381">
    <property type="entry name" value="HTH_3"/>
    <property type="match status" value="1"/>
</dbReference>
<dbReference type="EMBL" id="CP087994">
    <property type="protein sequence ID" value="UYO64379.1"/>
    <property type="molecule type" value="Genomic_DNA"/>
</dbReference>